<dbReference type="Pfam" id="PF00378">
    <property type="entry name" value="ECH_1"/>
    <property type="match status" value="1"/>
</dbReference>
<dbReference type="EMBL" id="VLJN01000009">
    <property type="protein sequence ID" value="TWG87460.1"/>
    <property type="molecule type" value="Genomic_DNA"/>
</dbReference>
<dbReference type="CDD" id="cd06558">
    <property type="entry name" value="crotonase-like"/>
    <property type="match status" value="1"/>
</dbReference>
<accession>A0A562BRF0</accession>
<name>A0A562BRF0_9BURK</name>
<sequence length="261" mass="29122">MATYIKTAYSDAVGILTLNRPERLNAWNTAMRAEILAALNEFSRDDAVGAIVMTGTGERAFSAGQDLEEAHDFDEERAEVWLREWETFYDTLRSLSKPLVMALNGTAAGSAFQVTLLGDIRVAHPEVQMGQPEINAGIASITGPWIMKEMLGMSRTIELTLTGRMMQAQECFDIGLVHHLVPRETVLERSLAIAADLAAKPRLAMRLDKAWLREMTEARFRQSIEAGIRYHREAYASGEPARMMEAFFEERARRRAAAAAS</sequence>
<dbReference type="OrthoDB" id="9777711at2"/>
<gene>
    <name evidence="2" type="ORF">L602_001700000520</name>
</gene>
<dbReference type="SUPFAM" id="SSF52096">
    <property type="entry name" value="ClpP/crotonase"/>
    <property type="match status" value="1"/>
</dbReference>
<dbReference type="InterPro" id="IPR029045">
    <property type="entry name" value="ClpP/crotonase-like_dom_sf"/>
</dbReference>
<comment type="caution">
    <text evidence="2">The sequence shown here is derived from an EMBL/GenBank/DDBJ whole genome shotgun (WGS) entry which is preliminary data.</text>
</comment>
<dbReference type="Proteomes" id="UP000318141">
    <property type="component" value="Unassembled WGS sequence"/>
</dbReference>
<dbReference type="PANTHER" id="PTHR43802:SF1">
    <property type="entry name" value="IP11341P-RELATED"/>
    <property type="match status" value="1"/>
</dbReference>
<dbReference type="InterPro" id="IPR001753">
    <property type="entry name" value="Enoyl-CoA_hydra/iso"/>
</dbReference>
<dbReference type="Gene3D" id="3.90.226.10">
    <property type="entry name" value="2-enoyl-CoA Hydratase, Chain A, domain 1"/>
    <property type="match status" value="1"/>
</dbReference>
<evidence type="ECO:0000313" key="2">
    <source>
        <dbReference type="EMBL" id="TWG87460.1"/>
    </source>
</evidence>
<organism evidence="2 3">
    <name type="scientific">Cupriavidus gilardii J11</name>
    <dbReference type="NCBI Taxonomy" id="936133"/>
    <lineage>
        <taxon>Bacteria</taxon>
        <taxon>Pseudomonadati</taxon>
        <taxon>Pseudomonadota</taxon>
        <taxon>Betaproteobacteria</taxon>
        <taxon>Burkholderiales</taxon>
        <taxon>Burkholderiaceae</taxon>
        <taxon>Cupriavidus</taxon>
    </lineage>
</organism>
<evidence type="ECO:0000313" key="3">
    <source>
        <dbReference type="Proteomes" id="UP000318141"/>
    </source>
</evidence>
<protein>
    <submittedName>
        <fullName evidence="2">Enoyl-CoA hydratase/carnithine racemase</fullName>
    </submittedName>
</protein>
<reference evidence="2 3" key="1">
    <citation type="submission" date="2019-07" db="EMBL/GenBank/DDBJ databases">
        <title>Genome sequencing of lignin-degrading bacterial isolates.</title>
        <authorList>
            <person name="Gladden J."/>
        </authorList>
    </citation>
    <scope>NUCLEOTIDE SEQUENCE [LARGE SCALE GENOMIC DNA]</scope>
    <source>
        <strain evidence="2 3">J11</strain>
    </source>
</reference>
<proteinExistence type="inferred from homology"/>
<comment type="similarity">
    <text evidence="1">Belongs to the enoyl-CoA hydratase/isomerase family.</text>
</comment>
<dbReference type="GO" id="GO:0003824">
    <property type="term" value="F:catalytic activity"/>
    <property type="evidence" value="ECO:0007669"/>
    <property type="project" value="UniProtKB-ARBA"/>
</dbReference>
<dbReference type="PANTHER" id="PTHR43802">
    <property type="entry name" value="ENOYL-COA HYDRATASE"/>
    <property type="match status" value="1"/>
</dbReference>
<dbReference type="AlphaFoldDB" id="A0A562BRF0"/>
<evidence type="ECO:0000256" key="1">
    <source>
        <dbReference type="ARBA" id="ARBA00005254"/>
    </source>
</evidence>
<keyword evidence="3" id="KW-1185">Reference proteome</keyword>